<dbReference type="GeneID" id="8513538"/>
<sequence length="459" mass="52806">MKKFNIKNKTENKDKNKIKNVAILYPNKFKAGISCLAVHILAEHLSKFKEIDTKVFFIENYELIKNFDAVFITLQYENDYFNALNIIKSLKKTNPNAIFVAGGPCIMQNFFPLEKYFDAFIVGEIEGTNVMAELVNRNFNLNGVYSKYTKPKKIKRIYPKKLTIDDYPIYQPTSEESAYGKSFLLEIGRGCPRRCKFCLARAIYYPPRFRKLEDLMYLAEEGIKVNKVNKVALISPSVGDYKYIVELCNFLDEKGVQVSPSSLRADTITEELMKVLKLKTLTIAPEAGSERLREFIKKDISEEDIMNAVDIAKKFNVEKIKLYFMVGLPTETEEDVEEIINLSKKIKNQIKKVEVSINPMIPKPHTDFEMEPFDLSSKQKVKYIEKKLKKENIKVGTENFNAMVCQCVLARGDKIIGDYLGRSKNYSQLLSSLKKDKLLGTYLSNIDPKKAPWKAIEIK</sequence>
<dbReference type="Gene3D" id="3.40.50.280">
    <property type="entry name" value="Cobalamin-binding domain"/>
    <property type="match status" value="1"/>
</dbReference>
<evidence type="ECO:0000259" key="1">
    <source>
        <dbReference type="PROSITE" id="PS51918"/>
    </source>
</evidence>
<dbReference type="eggNOG" id="arCOG01355">
    <property type="taxonomic scope" value="Archaea"/>
</dbReference>
<dbReference type="OrthoDB" id="2305at2157"/>
<keyword evidence="3" id="KW-1185">Reference proteome</keyword>
<gene>
    <name evidence="2" type="ordered locus">Metvu_1198</name>
</gene>
<dbReference type="STRING" id="579137.Metvu_1198"/>
<dbReference type="InterPro" id="IPR006638">
    <property type="entry name" value="Elp3/MiaA/NifB-like_rSAM"/>
</dbReference>
<dbReference type="EMBL" id="CP001787">
    <property type="protein sequence ID" value="ACX73056.1"/>
    <property type="molecule type" value="Genomic_DNA"/>
</dbReference>
<protein>
    <submittedName>
        <fullName evidence="2">Radical SAM domain protein</fullName>
    </submittedName>
</protein>
<dbReference type="InterPro" id="IPR007197">
    <property type="entry name" value="rSAM"/>
</dbReference>
<proteinExistence type="predicted"/>
<organism evidence="2 3">
    <name type="scientific">Methanocaldococcus vulcanius (strain ATCC 700851 / DSM 12094 / M7)</name>
    <name type="common">Methanococcus vulcanius</name>
    <dbReference type="NCBI Taxonomy" id="579137"/>
    <lineage>
        <taxon>Archaea</taxon>
        <taxon>Methanobacteriati</taxon>
        <taxon>Methanobacteriota</taxon>
        <taxon>Methanomada group</taxon>
        <taxon>Methanococci</taxon>
        <taxon>Methanococcales</taxon>
        <taxon>Methanocaldococcaceae</taxon>
        <taxon>Methanocaldococcus</taxon>
    </lineage>
</organism>
<dbReference type="PANTHER" id="PTHR42731:SF1">
    <property type="entry name" value="RADICAL SAM DOMAIN PROTEIN"/>
    <property type="match status" value="1"/>
</dbReference>
<dbReference type="Pfam" id="PF19864">
    <property type="entry name" value="Radical_SAM_N2"/>
    <property type="match status" value="1"/>
</dbReference>
<dbReference type="PROSITE" id="PS51918">
    <property type="entry name" value="RADICAL_SAM"/>
    <property type="match status" value="1"/>
</dbReference>
<dbReference type="Pfam" id="PF04055">
    <property type="entry name" value="Radical_SAM"/>
    <property type="match status" value="1"/>
</dbReference>
<dbReference type="SFLD" id="SFLDS00029">
    <property type="entry name" value="Radical_SAM"/>
    <property type="match status" value="1"/>
</dbReference>
<evidence type="ECO:0000313" key="2">
    <source>
        <dbReference type="EMBL" id="ACX73056.1"/>
    </source>
</evidence>
<dbReference type="SUPFAM" id="SSF102114">
    <property type="entry name" value="Radical SAM enzymes"/>
    <property type="match status" value="1"/>
</dbReference>
<name>C9RHK4_METVM</name>
<dbReference type="Proteomes" id="UP000002063">
    <property type="component" value="Chromosome"/>
</dbReference>
<dbReference type="GO" id="GO:0051536">
    <property type="term" value="F:iron-sulfur cluster binding"/>
    <property type="evidence" value="ECO:0007669"/>
    <property type="project" value="InterPro"/>
</dbReference>
<dbReference type="PANTHER" id="PTHR42731">
    <property type="entry name" value="SLL1084 PROTEIN"/>
    <property type="match status" value="1"/>
</dbReference>
<dbReference type="CDD" id="cd01335">
    <property type="entry name" value="Radical_SAM"/>
    <property type="match status" value="1"/>
</dbReference>
<reference evidence="2" key="1">
    <citation type="submission" date="2009-10" db="EMBL/GenBank/DDBJ databases">
        <title>Complete sequence of chromosome of Methanocaldococcus vulcanius M7.</title>
        <authorList>
            <consortium name="US DOE Joint Genome Institute"/>
            <person name="Lucas S."/>
            <person name="Copeland A."/>
            <person name="Lapidus A."/>
            <person name="Glavina del Rio T."/>
            <person name="Dalin E."/>
            <person name="Tice H."/>
            <person name="Bruce D."/>
            <person name="Goodwin L."/>
            <person name="Pitluck S."/>
            <person name="Lcollab F.I."/>
            <person name="Brettin T."/>
            <person name="Detter J.C."/>
            <person name="Han C."/>
            <person name="Tapia R."/>
            <person name="Kuske C.R."/>
            <person name="Schmutz J."/>
            <person name="Larimer F."/>
            <person name="Land M."/>
            <person name="Hauser L."/>
            <person name="Kyrpides N."/>
            <person name="Ovchinikova G."/>
            <person name="Sieprawska-Lupa M."/>
            <person name="Whitman W.B."/>
            <person name="Woyke T."/>
        </authorList>
    </citation>
    <scope>NUCLEOTIDE SEQUENCE [LARGE SCALE GENOMIC DNA]</scope>
    <source>
        <strain evidence="2">M7</strain>
    </source>
</reference>
<dbReference type="SMART" id="SM00729">
    <property type="entry name" value="Elp3"/>
    <property type="match status" value="1"/>
</dbReference>
<dbReference type="SFLD" id="SFLDG01082">
    <property type="entry name" value="B12-binding_domain_containing"/>
    <property type="match status" value="1"/>
</dbReference>
<dbReference type="InterPro" id="IPR045784">
    <property type="entry name" value="Radical_SAM_N2"/>
</dbReference>
<dbReference type="InterPro" id="IPR058240">
    <property type="entry name" value="rSAM_sf"/>
</dbReference>
<dbReference type="Gene3D" id="3.80.30.20">
    <property type="entry name" value="tm_1862 like domain"/>
    <property type="match status" value="1"/>
</dbReference>
<dbReference type="HOGENOM" id="CLU_011543_3_3_2"/>
<feature type="domain" description="Radical SAM core" evidence="1">
    <location>
        <begin position="177"/>
        <end position="394"/>
    </location>
</feature>
<dbReference type="AlphaFoldDB" id="C9RHK4"/>
<dbReference type="InterPro" id="IPR023404">
    <property type="entry name" value="rSAM_horseshoe"/>
</dbReference>
<dbReference type="GO" id="GO:0003824">
    <property type="term" value="F:catalytic activity"/>
    <property type="evidence" value="ECO:0007669"/>
    <property type="project" value="InterPro"/>
</dbReference>
<dbReference type="KEGG" id="mvu:Metvu_1198"/>
<dbReference type="RefSeq" id="WP_015733276.1">
    <property type="nucleotide sequence ID" value="NC_013407.1"/>
</dbReference>
<evidence type="ECO:0000313" key="3">
    <source>
        <dbReference type="Proteomes" id="UP000002063"/>
    </source>
</evidence>
<accession>C9RHK4</accession>